<sequence length="68" mass="7609">MFSLIKAINSDSVYSGTAAGLSSAKLLLILNKESVSSDNDHTEQREDKRILTTLKINLPNNIQRSFHY</sequence>
<evidence type="ECO:0000313" key="2">
    <source>
        <dbReference type="Proteomes" id="UP001161408"/>
    </source>
</evidence>
<dbReference type="Proteomes" id="UP001161408">
    <property type="component" value="Unassembled WGS sequence"/>
</dbReference>
<name>A0AA37W473_9GAMM</name>
<reference evidence="1" key="1">
    <citation type="journal article" date="2014" name="Int. J. Syst. Evol. Microbiol.">
        <title>Complete genome sequence of Corynebacterium casei LMG S-19264T (=DSM 44701T), isolated from a smear-ripened cheese.</title>
        <authorList>
            <consortium name="US DOE Joint Genome Institute (JGI-PGF)"/>
            <person name="Walter F."/>
            <person name="Albersmeier A."/>
            <person name="Kalinowski J."/>
            <person name="Ruckert C."/>
        </authorList>
    </citation>
    <scope>NUCLEOTIDE SEQUENCE</scope>
    <source>
        <strain evidence="1">NBRC 103034</strain>
    </source>
</reference>
<dbReference type="AlphaFoldDB" id="A0AA37W473"/>
<gene>
    <name evidence="1" type="ORF">GCM10007914_10290</name>
</gene>
<organism evidence="1 2">
    <name type="scientific">Pseudoalteromonas tetraodonis GFC</name>
    <dbReference type="NCBI Taxonomy" id="1315271"/>
    <lineage>
        <taxon>Bacteria</taxon>
        <taxon>Pseudomonadati</taxon>
        <taxon>Pseudomonadota</taxon>
        <taxon>Gammaproteobacteria</taxon>
        <taxon>Alteromonadales</taxon>
        <taxon>Pseudoalteromonadaceae</taxon>
        <taxon>Pseudoalteromonas</taxon>
    </lineage>
</organism>
<keyword evidence="2" id="KW-1185">Reference proteome</keyword>
<evidence type="ECO:0000313" key="1">
    <source>
        <dbReference type="EMBL" id="GLQ02148.1"/>
    </source>
</evidence>
<reference evidence="1" key="2">
    <citation type="submission" date="2023-01" db="EMBL/GenBank/DDBJ databases">
        <title>Draft genome sequence of Pseudoalteromonas tetraodonis strain NBRC 103034.</title>
        <authorList>
            <person name="Sun Q."/>
            <person name="Mori K."/>
        </authorList>
    </citation>
    <scope>NUCLEOTIDE SEQUENCE</scope>
    <source>
        <strain evidence="1">NBRC 103034</strain>
    </source>
</reference>
<protein>
    <submittedName>
        <fullName evidence="1">Uncharacterized protein</fullName>
    </submittedName>
</protein>
<comment type="caution">
    <text evidence="1">The sequence shown here is derived from an EMBL/GenBank/DDBJ whole genome shotgun (WGS) entry which is preliminary data.</text>
</comment>
<proteinExistence type="predicted"/>
<accession>A0AA37W473</accession>
<dbReference type="EMBL" id="BSNE01000004">
    <property type="protein sequence ID" value="GLQ02148.1"/>
    <property type="molecule type" value="Genomic_DNA"/>
</dbReference>